<feature type="compositionally biased region" description="Basic residues" evidence="1">
    <location>
        <begin position="1"/>
        <end position="17"/>
    </location>
</feature>
<proteinExistence type="predicted"/>
<comment type="caution">
    <text evidence="2">The sequence shown here is derived from an EMBL/GenBank/DDBJ whole genome shotgun (WGS) entry which is preliminary data.</text>
</comment>
<feature type="non-terminal residue" evidence="2">
    <location>
        <position position="179"/>
    </location>
</feature>
<feature type="region of interest" description="Disordered" evidence="1">
    <location>
        <begin position="1"/>
        <end position="106"/>
    </location>
</feature>
<keyword evidence="3" id="KW-1185">Reference proteome</keyword>
<name>K0S563_THAOC</name>
<evidence type="ECO:0000256" key="1">
    <source>
        <dbReference type="SAM" id="MobiDB-lite"/>
    </source>
</evidence>
<organism evidence="2 3">
    <name type="scientific">Thalassiosira oceanica</name>
    <name type="common">Marine diatom</name>
    <dbReference type="NCBI Taxonomy" id="159749"/>
    <lineage>
        <taxon>Eukaryota</taxon>
        <taxon>Sar</taxon>
        <taxon>Stramenopiles</taxon>
        <taxon>Ochrophyta</taxon>
        <taxon>Bacillariophyta</taxon>
        <taxon>Coscinodiscophyceae</taxon>
        <taxon>Thalassiosirophycidae</taxon>
        <taxon>Thalassiosirales</taxon>
        <taxon>Thalassiosiraceae</taxon>
        <taxon>Thalassiosira</taxon>
    </lineage>
</organism>
<dbReference type="AlphaFoldDB" id="K0S563"/>
<evidence type="ECO:0000313" key="3">
    <source>
        <dbReference type="Proteomes" id="UP000266841"/>
    </source>
</evidence>
<evidence type="ECO:0000313" key="2">
    <source>
        <dbReference type="EMBL" id="EJK54037.1"/>
    </source>
</evidence>
<sequence length="179" mass="19323">MGTRTRRIRRHDGRRGARGAAASRGPNTDASRGPNTASLSPTTRASFSGAAQVASSRRELQALMRPALEPDRHVRTAYPSSPRRTGAERQRAVPRPPQRQSPPETTVGTCAMSLFSISGGVRKASRVQAQGHAAAWRKASRVQAQGHAAAWRKASRVQAQGHAAAWRKASRVQERIHAA</sequence>
<reference evidence="2 3" key="1">
    <citation type="journal article" date="2012" name="Genome Biol.">
        <title>Genome and low-iron response of an oceanic diatom adapted to chronic iron limitation.</title>
        <authorList>
            <person name="Lommer M."/>
            <person name="Specht M."/>
            <person name="Roy A.S."/>
            <person name="Kraemer L."/>
            <person name="Andreson R."/>
            <person name="Gutowska M.A."/>
            <person name="Wolf J."/>
            <person name="Bergner S.V."/>
            <person name="Schilhabel M.B."/>
            <person name="Klostermeier U.C."/>
            <person name="Beiko R.G."/>
            <person name="Rosenstiel P."/>
            <person name="Hippler M."/>
            <person name="Laroche J."/>
        </authorList>
    </citation>
    <scope>NUCLEOTIDE SEQUENCE [LARGE SCALE GENOMIC DNA]</scope>
    <source>
        <strain evidence="2 3">CCMP1005</strain>
    </source>
</reference>
<dbReference type="EMBL" id="AGNL01036492">
    <property type="protein sequence ID" value="EJK54037.1"/>
    <property type="molecule type" value="Genomic_DNA"/>
</dbReference>
<feature type="compositionally biased region" description="Polar residues" evidence="1">
    <location>
        <begin position="26"/>
        <end position="46"/>
    </location>
</feature>
<gene>
    <name evidence="2" type="ORF">THAOC_26413</name>
</gene>
<accession>K0S563</accession>
<protein>
    <submittedName>
        <fullName evidence="2">Uncharacterized protein</fullName>
    </submittedName>
</protein>
<dbReference type="Proteomes" id="UP000266841">
    <property type="component" value="Unassembled WGS sequence"/>
</dbReference>